<feature type="compositionally biased region" description="Low complexity" evidence="1">
    <location>
        <begin position="1"/>
        <end position="12"/>
    </location>
</feature>
<dbReference type="OrthoDB" id="10255963at2759"/>
<feature type="compositionally biased region" description="Basic and acidic residues" evidence="1">
    <location>
        <begin position="13"/>
        <end position="32"/>
    </location>
</feature>
<dbReference type="EMBL" id="BGZK01004789">
    <property type="protein sequence ID" value="GBP10904.1"/>
    <property type="molecule type" value="Genomic_DNA"/>
</dbReference>
<protein>
    <submittedName>
        <fullName evidence="2">Uncharacterized protein</fullName>
    </submittedName>
</protein>
<keyword evidence="3" id="KW-1185">Reference proteome</keyword>
<organism evidence="2 3">
    <name type="scientific">Eumeta variegata</name>
    <name type="common">Bagworm moth</name>
    <name type="synonym">Eumeta japonica</name>
    <dbReference type="NCBI Taxonomy" id="151549"/>
    <lineage>
        <taxon>Eukaryota</taxon>
        <taxon>Metazoa</taxon>
        <taxon>Ecdysozoa</taxon>
        <taxon>Arthropoda</taxon>
        <taxon>Hexapoda</taxon>
        <taxon>Insecta</taxon>
        <taxon>Pterygota</taxon>
        <taxon>Neoptera</taxon>
        <taxon>Endopterygota</taxon>
        <taxon>Lepidoptera</taxon>
        <taxon>Glossata</taxon>
        <taxon>Ditrysia</taxon>
        <taxon>Tineoidea</taxon>
        <taxon>Psychidae</taxon>
        <taxon>Oiketicinae</taxon>
        <taxon>Eumeta</taxon>
    </lineage>
</organism>
<evidence type="ECO:0000313" key="2">
    <source>
        <dbReference type="EMBL" id="GBP10904.1"/>
    </source>
</evidence>
<evidence type="ECO:0000313" key="3">
    <source>
        <dbReference type="Proteomes" id="UP000299102"/>
    </source>
</evidence>
<proteinExistence type="predicted"/>
<evidence type="ECO:0000256" key="1">
    <source>
        <dbReference type="SAM" id="MobiDB-lite"/>
    </source>
</evidence>
<sequence>MLAAASSSSQQEQRSRDSNKMSLDEDAQQSERNDVHYLLKQLNSFSDIEEIEIVDMKQKQRQLLEQQPYNKEKNYIMAYNQQQHHVAVTSEQQHEERETCLNFTEYQHVERIKQQHVVDTSKSLPQHASTDQLFVLETQMQASDQTPIVTKSSEYHVDDSQQLVAVGMQTYTTESKQHYQTTAITSPTATSLVICSPSSQSHKGIRRYASQEEHAAAAVTSYHPYQHQHYHQQPHHHHNHYHVHLPHEHCSEGSMLNSAAAQAASDNPLILQQFVDDYIFQSCHYLETNNFVANYRTAMVESSSHEFRPSTTTTTRTSNEEFYEEEADYIEDHSSAHSF</sequence>
<dbReference type="AlphaFoldDB" id="A0A4C1T9U7"/>
<name>A0A4C1T9U7_EUMVA</name>
<feature type="region of interest" description="Disordered" evidence="1">
    <location>
        <begin position="1"/>
        <end position="32"/>
    </location>
</feature>
<gene>
    <name evidence="2" type="ORF">EVAR_71918_1</name>
</gene>
<dbReference type="STRING" id="151549.A0A4C1T9U7"/>
<dbReference type="Proteomes" id="UP000299102">
    <property type="component" value="Unassembled WGS sequence"/>
</dbReference>
<comment type="caution">
    <text evidence="2">The sequence shown here is derived from an EMBL/GenBank/DDBJ whole genome shotgun (WGS) entry which is preliminary data.</text>
</comment>
<reference evidence="2 3" key="1">
    <citation type="journal article" date="2019" name="Commun. Biol.">
        <title>The bagworm genome reveals a unique fibroin gene that provides high tensile strength.</title>
        <authorList>
            <person name="Kono N."/>
            <person name="Nakamura H."/>
            <person name="Ohtoshi R."/>
            <person name="Tomita M."/>
            <person name="Numata K."/>
            <person name="Arakawa K."/>
        </authorList>
    </citation>
    <scope>NUCLEOTIDE SEQUENCE [LARGE SCALE GENOMIC DNA]</scope>
</reference>
<accession>A0A4C1T9U7</accession>